<dbReference type="Pfam" id="PF19055">
    <property type="entry name" value="ABC2_membrane_7"/>
    <property type="match status" value="2"/>
</dbReference>
<dbReference type="SMART" id="SM00382">
    <property type="entry name" value="AAA"/>
    <property type="match status" value="1"/>
</dbReference>
<accession>A0A9W7G163</accession>
<feature type="transmembrane region" description="Helical" evidence="9">
    <location>
        <begin position="1300"/>
        <end position="1322"/>
    </location>
</feature>
<dbReference type="OrthoDB" id="66620at2759"/>
<feature type="transmembrane region" description="Helical" evidence="9">
    <location>
        <begin position="1329"/>
        <end position="1348"/>
    </location>
</feature>
<dbReference type="InterPro" id="IPR027417">
    <property type="entry name" value="P-loop_NTPase"/>
</dbReference>
<dbReference type="SUPFAM" id="SSF52540">
    <property type="entry name" value="P-loop containing nucleoside triphosphate hydrolases"/>
    <property type="match status" value="1"/>
</dbReference>
<dbReference type="GO" id="GO:0140359">
    <property type="term" value="F:ABC-type transporter activity"/>
    <property type="evidence" value="ECO:0007669"/>
    <property type="project" value="InterPro"/>
</dbReference>
<dbReference type="CDD" id="cd03213">
    <property type="entry name" value="ABCG_EPDR"/>
    <property type="match status" value="1"/>
</dbReference>
<dbReference type="FunFam" id="3.40.50.300:FF:000367">
    <property type="entry name" value="ABC transporter G family member 24"/>
    <property type="match status" value="1"/>
</dbReference>
<dbReference type="PROSITE" id="PS00211">
    <property type="entry name" value="ABC_TRANSPORTER_1"/>
    <property type="match status" value="1"/>
</dbReference>
<sequence length="1567" mass="172722">MSMLAYTFAVLLLLLSSSPSLSIETETTMTIQGPKVCLTSTAVVTKYVNALCVRGDSLYVAGQFNRYSSLSASSFAVVDIPTGEVTFLGEIGARSLLEDTKRDPEGNFLSTIQTMYCPEGEPFIYLGGMFRNITQHFDKGGNAVSMHEVDRIHETREEIFNNVAKFIIKTSTFYALVSNSTATPLSTGVVNKNSTHESPGLVRTIKCTGGNGTTCDTMFLGGSFTNVFGIKAGGLAKLTFSSPSTSSSQPHSPLTSLQEIMDLSDSGVAMSVATNPSIPTSPVVVGGIFGPSDKSKKTVANDESTDDVPYPAKIVYPPTPQSPVQSTRCIISTDMMSVNACLMPSTPSACCEGIHGAAHAVLQVSHDEVLVGGEFAASVSMKFEAETEAPTDPTSPPAQPDPAEQDAVQPKSETGYQNLQRFFVPRLLSNGKVSKRHASEIKDKAKMTGGPNGEVMSVKCLSTTNNVTHMIEPYGENDLVKSWRCTEVLVAGRFNSWEAYYMNETTMQTVLNETATFPCKQGIARLVYDWEHEKYLPSPVSSNHSFPDIALNRTDSDVLTSVNYATRAPDGQIYAGGEFAKFNNIYKMSLPPSGRSNLEPLVSPTSKPSRPSPKDPFYKCMGVHEKNQTGEMVLNGASFCCRSGSYCPDLMVDIPCPEKWGYACTPDNITTCEKGYYCETPGEKVICPKGFICELGSTHPRRCLWWEFCMQEGMKRAHPIASLMYAGFMVSCVSVGLAIAVFMNRQYEKYSRRLLDKSANLRFNAFNENASLSDKSQSSSSKGSHLEMVEVDGEELPAASPKLADNVSSSIKFEFRNPFAFNRSRDNDSQRFLGRNSNDSFMGMDTLPSRQRRQSTIVNQDEATHRIDIEFINMSVVLRDGRKILDNISGTLESGTMTAIMGPSGCGKSTTISALTNRIKNGGKVTGEILINQKKTHLMTIQHLVGFVPQDDIMHRDLTVRETLRFQAKLKANPNLTKLQRRAFVNEVLDVLGLTHVQHTLIGDEFVRGISGGQRKRVNIGIELMSSPLVLFLDEPTSGLDATTTMELIDSLEKLAELGLTIAMVIHQPRMEVLDKIDNLMLLQRGGFPVFIGPTKSALPYFEDVLGCKVPPATSTADFFLDVITANQTQTFDYGDLTECFIKYKNSQSAFDEFNPKKARKREDLKLRRIPPSRRPWRITQVKHFFQRSLQQIINSKRAFLVDSLILFFAGGLAGFVATSVNVGNNFTVCVNGIMSIMSALRIYGSERANYLREMQAGMSSFSYWLGKALAYVPIVFLNPLFFLASFYKLGAPECNEIELYRIIVAINFSATGIGCFISTVTTQKSSQLAGVVFGLIAIMTSGGNPTLKELEKSLVGLAMTKFTYGPFAMGALYLRGASSGYKASLDAVFGALAEKGYSKCEMDIFSDEQVAEAKFAVDLEGDYKEKFMLYQYGVYMFLTLVILWVTAKQEVGGIFNNFFYNRTVQAIVQFVLKIWNGDLDEEENVKRTQRGMKTRKTVKLGHGHDFTDEIRPEKRNSVKRLSKTPDVLKKMQAGKTTGPKRNSTKGKVGAIPKKEKRKRGDENDMV</sequence>
<dbReference type="Proteomes" id="UP001165065">
    <property type="component" value="Unassembled WGS sequence"/>
</dbReference>
<evidence type="ECO:0000256" key="4">
    <source>
        <dbReference type="ARBA" id="ARBA00022741"/>
    </source>
</evidence>
<evidence type="ECO:0000256" key="5">
    <source>
        <dbReference type="ARBA" id="ARBA00022840"/>
    </source>
</evidence>
<protein>
    <recommendedName>
        <fullName evidence="11">ABC transporter domain-containing protein</fullName>
    </recommendedName>
</protein>
<dbReference type="GO" id="GO:0016020">
    <property type="term" value="C:membrane"/>
    <property type="evidence" value="ECO:0007669"/>
    <property type="project" value="UniProtKB-SubCell"/>
</dbReference>
<organism evidence="12 13">
    <name type="scientific">Triparma columacea</name>
    <dbReference type="NCBI Taxonomy" id="722753"/>
    <lineage>
        <taxon>Eukaryota</taxon>
        <taxon>Sar</taxon>
        <taxon>Stramenopiles</taxon>
        <taxon>Ochrophyta</taxon>
        <taxon>Bolidophyceae</taxon>
        <taxon>Parmales</taxon>
        <taxon>Triparmaceae</taxon>
        <taxon>Triparma</taxon>
    </lineage>
</organism>
<evidence type="ECO:0000256" key="9">
    <source>
        <dbReference type="SAM" id="Phobius"/>
    </source>
</evidence>
<evidence type="ECO:0000256" key="3">
    <source>
        <dbReference type="ARBA" id="ARBA00022692"/>
    </source>
</evidence>
<dbReference type="InterPro" id="IPR043926">
    <property type="entry name" value="ABCG_dom"/>
</dbReference>
<feature type="transmembrane region" description="Helical" evidence="9">
    <location>
        <begin position="1430"/>
        <end position="1448"/>
    </location>
</feature>
<dbReference type="InterPro" id="IPR017871">
    <property type="entry name" value="ABC_transporter-like_CS"/>
</dbReference>
<feature type="transmembrane region" description="Helical" evidence="9">
    <location>
        <begin position="723"/>
        <end position="743"/>
    </location>
</feature>
<dbReference type="PANTHER" id="PTHR48041">
    <property type="entry name" value="ABC TRANSPORTER G FAMILY MEMBER 28"/>
    <property type="match status" value="1"/>
</dbReference>
<feature type="transmembrane region" description="Helical" evidence="9">
    <location>
        <begin position="1354"/>
        <end position="1375"/>
    </location>
</feature>
<evidence type="ECO:0000256" key="7">
    <source>
        <dbReference type="ARBA" id="ARBA00023136"/>
    </source>
</evidence>
<feature type="signal peptide" evidence="10">
    <location>
        <begin position="1"/>
        <end position="22"/>
    </location>
</feature>
<keyword evidence="7 9" id="KW-0472">Membrane</keyword>
<proteinExistence type="predicted"/>
<evidence type="ECO:0000256" key="10">
    <source>
        <dbReference type="SAM" id="SignalP"/>
    </source>
</evidence>
<dbReference type="InterPro" id="IPR003593">
    <property type="entry name" value="AAA+_ATPase"/>
</dbReference>
<keyword evidence="10" id="KW-0732">Signal</keyword>
<keyword evidence="5" id="KW-0067">ATP-binding</keyword>
<feature type="region of interest" description="Disordered" evidence="8">
    <location>
        <begin position="385"/>
        <end position="411"/>
    </location>
</feature>
<dbReference type="EMBL" id="BRYA01000748">
    <property type="protein sequence ID" value="GMI31650.1"/>
    <property type="molecule type" value="Genomic_DNA"/>
</dbReference>
<gene>
    <name evidence="12" type="ORF">TrCOL_g10741</name>
</gene>
<feature type="compositionally biased region" description="Low complexity" evidence="8">
    <location>
        <begin position="401"/>
        <end position="410"/>
    </location>
</feature>
<evidence type="ECO:0000256" key="8">
    <source>
        <dbReference type="SAM" id="MobiDB-lite"/>
    </source>
</evidence>
<evidence type="ECO:0000256" key="1">
    <source>
        <dbReference type="ARBA" id="ARBA00004141"/>
    </source>
</evidence>
<dbReference type="InterPro" id="IPR050352">
    <property type="entry name" value="ABCG_transporters"/>
</dbReference>
<dbReference type="GO" id="GO:0016887">
    <property type="term" value="F:ATP hydrolysis activity"/>
    <property type="evidence" value="ECO:0007669"/>
    <property type="project" value="InterPro"/>
</dbReference>
<dbReference type="PANTHER" id="PTHR48041:SF91">
    <property type="entry name" value="ABC TRANSPORTER G FAMILY MEMBER 28"/>
    <property type="match status" value="1"/>
</dbReference>
<evidence type="ECO:0000256" key="2">
    <source>
        <dbReference type="ARBA" id="ARBA00022448"/>
    </source>
</evidence>
<dbReference type="GO" id="GO:0005524">
    <property type="term" value="F:ATP binding"/>
    <property type="evidence" value="ECO:0007669"/>
    <property type="project" value="UniProtKB-KW"/>
</dbReference>
<evidence type="ECO:0000256" key="6">
    <source>
        <dbReference type="ARBA" id="ARBA00022989"/>
    </source>
</evidence>
<name>A0A9W7G163_9STRA</name>
<evidence type="ECO:0000259" key="11">
    <source>
        <dbReference type="PROSITE" id="PS50893"/>
    </source>
</evidence>
<dbReference type="Gene3D" id="3.40.50.300">
    <property type="entry name" value="P-loop containing nucleotide triphosphate hydrolases"/>
    <property type="match status" value="1"/>
</dbReference>
<reference evidence="13" key="1">
    <citation type="journal article" date="2023" name="Commun. Biol.">
        <title>Genome analysis of Parmales, the sister group of diatoms, reveals the evolutionary specialization of diatoms from phago-mixotrophs to photoautotrophs.</title>
        <authorList>
            <person name="Ban H."/>
            <person name="Sato S."/>
            <person name="Yoshikawa S."/>
            <person name="Yamada K."/>
            <person name="Nakamura Y."/>
            <person name="Ichinomiya M."/>
            <person name="Sato N."/>
            <person name="Blanc-Mathieu R."/>
            <person name="Endo H."/>
            <person name="Kuwata A."/>
            <person name="Ogata H."/>
        </authorList>
    </citation>
    <scope>NUCLEOTIDE SEQUENCE [LARGE SCALE GENOMIC DNA]</scope>
</reference>
<feature type="domain" description="ABC transporter" evidence="11">
    <location>
        <begin position="869"/>
        <end position="1110"/>
    </location>
</feature>
<comment type="subcellular location">
    <subcellularLocation>
        <location evidence="1">Membrane</location>
        <topology evidence="1">Multi-pass membrane protein</topology>
    </subcellularLocation>
</comment>
<feature type="transmembrane region" description="Helical" evidence="9">
    <location>
        <begin position="1199"/>
        <end position="1218"/>
    </location>
</feature>
<comment type="caution">
    <text evidence="12">The sequence shown here is derived from an EMBL/GenBank/DDBJ whole genome shotgun (WGS) entry which is preliminary data.</text>
</comment>
<keyword evidence="13" id="KW-1185">Reference proteome</keyword>
<feature type="region of interest" description="Disordered" evidence="8">
    <location>
        <begin position="1513"/>
        <end position="1567"/>
    </location>
</feature>
<keyword evidence="2" id="KW-0813">Transport</keyword>
<keyword evidence="4" id="KW-0547">Nucleotide-binding</keyword>
<dbReference type="InterPro" id="IPR003439">
    <property type="entry name" value="ABC_transporter-like_ATP-bd"/>
</dbReference>
<feature type="chain" id="PRO_5040738424" description="ABC transporter domain-containing protein" evidence="10">
    <location>
        <begin position="23"/>
        <end position="1567"/>
    </location>
</feature>
<dbReference type="Pfam" id="PF00005">
    <property type="entry name" value="ABC_tran"/>
    <property type="match status" value="1"/>
</dbReference>
<keyword evidence="3 9" id="KW-0812">Transmembrane</keyword>
<keyword evidence="6 9" id="KW-1133">Transmembrane helix</keyword>
<dbReference type="PROSITE" id="PS50893">
    <property type="entry name" value="ABC_TRANSPORTER_2"/>
    <property type="match status" value="1"/>
</dbReference>
<feature type="region of interest" description="Disordered" evidence="8">
    <location>
        <begin position="826"/>
        <end position="853"/>
    </location>
</feature>
<evidence type="ECO:0000313" key="12">
    <source>
        <dbReference type="EMBL" id="GMI31650.1"/>
    </source>
</evidence>
<feature type="transmembrane region" description="Helical" evidence="9">
    <location>
        <begin position="1265"/>
        <end position="1288"/>
    </location>
</feature>
<evidence type="ECO:0000313" key="13">
    <source>
        <dbReference type="Proteomes" id="UP001165065"/>
    </source>
</evidence>